<gene>
    <name evidence="1" type="ORF">LCGC14_2452970</name>
</gene>
<reference evidence="1" key="1">
    <citation type="journal article" date="2015" name="Nature">
        <title>Complex archaea that bridge the gap between prokaryotes and eukaryotes.</title>
        <authorList>
            <person name="Spang A."/>
            <person name="Saw J.H."/>
            <person name="Jorgensen S.L."/>
            <person name="Zaremba-Niedzwiedzka K."/>
            <person name="Martijn J."/>
            <person name="Lind A.E."/>
            <person name="van Eijk R."/>
            <person name="Schleper C."/>
            <person name="Guy L."/>
            <person name="Ettema T.J."/>
        </authorList>
    </citation>
    <scope>NUCLEOTIDE SEQUENCE</scope>
</reference>
<proteinExistence type="predicted"/>
<protein>
    <submittedName>
        <fullName evidence="1">Uncharacterized protein</fullName>
    </submittedName>
</protein>
<organism evidence="1">
    <name type="scientific">marine sediment metagenome</name>
    <dbReference type="NCBI Taxonomy" id="412755"/>
    <lineage>
        <taxon>unclassified sequences</taxon>
        <taxon>metagenomes</taxon>
        <taxon>ecological metagenomes</taxon>
    </lineage>
</organism>
<accession>A0A0F9BFZ9</accession>
<feature type="non-terminal residue" evidence="1">
    <location>
        <position position="1"/>
    </location>
</feature>
<comment type="caution">
    <text evidence="1">The sequence shown here is derived from an EMBL/GenBank/DDBJ whole genome shotgun (WGS) entry which is preliminary data.</text>
</comment>
<dbReference type="AlphaFoldDB" id="A0A0F9BFZ9"/>
<sequence length="22" mass="2739">LKDTEYEKVRFEKKGVRLIEEE</sequence>
<evidence type="ECO:0000313" key="1">
    <source>
        <dbReference type="EMBL" id="KKL20685.1"/>
    </source>
</evidence>
<name>A0A0F9BFZ9_9ZZZZ</name>
<dbReference type="EMBL" id="LAZR01038003">
    <property type="protein sequence ID" value="KKL20685.1"/>
    <property type="molecule type" value="Genomic_DNA"/>
</dbReference>